<accession>A0A075A4T2</accession>
<organism evidence="3 4">
    <name type="scientific">Opisthorchis viverrini</name>
    <name type="common">Southeast Asian liver fluke</name>
    <dbReference type="NCBI Taxonomy" id="6198"/>
    <lineage>
        <taxon>Eukaryota</taxon>
        <taxon>Metazoa</taxon>
        <taxon>Spiralia</taxon>
        <taxon>Lophotrochozoa</taxon>
        <taxon>Platyhelminthes</taxon>
        <taxon>Trematoda</taxon>
        <taxon>Digenea</taxon>
        <taxon>Opisthorchiida</taxon>
        <taxon>Opisthorchiata</taxon>
        <taxon>Opisthorchiidae</taxon>
        <taxon>Opisthorchis</taxon>
    </lineage>
</organism>
<sequence length="421" mass="46596">MASNGFQPQFISAGFIIELVEPRAHYPGLFGSHSVVSSGDSANPPLKGPLFLCFKWKTVGFFLRRCRTYSTSVLVLFRARSSIAVCFCVFYCRTSDLQKFPVLPNTSPYYVFHVVTLLKNICIPGSQRCWELIPQDISPRVGSDAKDRYRKKYGSQRSYYSRASSLSKGKLKYLFPTAAALGGIYIASRMRPRIHLRSYHDLYQYTVCEGRHVEVSSLSGDVRTYSHFLCPDDPNQPFERYCCWDKLRGSGVCCSYDEKVRYYTYSKWGLLGGAICVICVVVLVGLLVYCLCCRRRRSPGTPPPVPVHTPQSPGAYTGPPAKPTYPGAVTPYPTGQGGPTFPSPQHAPTPVLPSAPQPGSGWGAPVANAPGSGWTDVPPPPYSAVQQYTTQLPAPPPPQFFTALNFQIRLSTRTFKRSAII</sequence>
<feature type="compositionally biased region" description="Pro residues" evidence="1">
    <location>
        <begin position="341"/>
        <end position="351"/>
    </location>
</feature>
<keyword evidence="4" id="KW-1185">Reference proteome</keyword>
<evidence type="ECO:0000256" key="1">
    <source>
        <dbReference type="SAM" id="MobiDB-lite"/>
    </source>
</evidence>
<dbReference type="KEGG" id="ovi:T265_03059"/>
<dbReference type="CTD" id="20317246"/>
<dbReference type="OrthoDB" id="6273410at2759"/>
<dbReference type="RefSeq" id="XP_009165712.1">
    <property type="nucleotide sequence ID" value="XM_009167448.1"/>
</dbReference>
<evidence type="ECO:0000256" key="2">
    <source>
        <dbReference type="SAM" id="Phobius"/>
    </source>
</evidence>
<keyword evidence="2" id="KW-0812">Transmembrane</keyword>
<dbReference type="GeneID" id="20317246"/>
<dbReference type="Proteomes" id="UP000054324">
    <property type="component" value="Unassembled WGS sequence"/>
</dbReference>
<evidence type="ECO:0000313" key="3">
    <source>
        <dbReference type="EMBL" id="KER30585.1"/>
    </source>
</evidence>
<protein>
    <submittedName>
        <fullName evidence="3">Uncharacterized protein</fullName>
    </submittedName>
</protein>
<feature type="region of interest" description="Disordered" evidence="1">
    <location>
        <begin position="300"/>
        <end position="351"/>
    </location>
</feature>
<keyword evidence="2" id="KW-1133">Transmembrane helix</keyword>
<reference evidence="3 4" key="1">
    <citation type="submission" date="2013-11" db="EMBL/GenBank/DDBJ databases">
        <title>Opisthorchis viverrini - life in the bile duct.</title>
        <authorList>
            <person name="Young N.D."/>
            <person name="Nagarajan N."/>
            <person name="Lin S.J."/>
            <person name="Korhonen P.K."/>
            <person name="Jex A.R."/>
            <person name="Hall R.S."/>
            <person name="Safavi-Hemami H."/>
            <person name="Kaewkong W."/>
            <person name="Bertrand D."/>
            <person name="Gao S."/>
            <person name="Seet Q."/>
            <person name="Wongkham S."/>
            <person name="Teh B.T."/>
            <person name="Wongkham C."/>
            <person name="Intapan P.M."/>
            <person name="Maleewong W."/>
            <person name="Yang X."/>
            <person name="Hu M."/>
            <person name="Wang Z."/>
            <person name="Hofmann A."/>
            <person name="Sternberg P.W."/>
            <person name="Tan P."/>
            <person name="Wang J."/>
            <person name="Gasser R.B."/>
        </authorList>
    </citation>
    <scope>NUCLEOTIDE SEQUENCE [LARGE SCALE GENOMIC DNA]</scope>
</reference>
<proteinExistence type="predicted"/>
<feature type="transmembrane region" description="Helical" evidence="2">
    <location>
        <begin position="268"/>
        <end position="289"/>
    </location>
</feature>
<evidence type="ECO:0000313" key="4">
    <source>
        <dbReference type="Proteomes" id="UP000054324"/>
    </source>
</evidence>
<dbReference type="EMBL" id="KL596659">
    <property type="protein sequence ID" value="KER30585.1"/>
    <property type="molecule type" value="Genomic_DNA"/>
</dbReference>
<keyword evidence="2" id="KW-0472">Membrane</keyword>
<name>A0A075A4T2_OPIVI</name>
<dbReference type="STRING" id="6198.A0A075A4T2"/>
<dbReference type="AlphaFoldDB" id="A0A075A4T2"/>
<gene>
    <name evidence="3" type="ORF">T265_03059</name>
</gene>